<feature type="transmembrane region" description="Helical" evidence="10">
    <location>
        <begin position="645"/>
        <end position="669"/>
    </location>
</feature>
<dbReference type="Gene3D" id="3.30.200.20">
    <property type="entry name" value="Phosphorylase Kinase, domain 1"/>
    <property type="match status" value="1"/>
</dbReference>
<evidence type="ECO:0000256" key="11">
    <source>
        <dbReference type="SAM" id="SignalP"/>
    </source>
</evidence>
<dbReference type="Pfam" id="PF00560">
    <property type="entry name" value="LRR_1"/>
    <property type="match status" value="5"/>
</dbReference>
<dbReference type="InterPro" id="IPR032675">
    <property type="entry name" value="LRR_dom_sf"/>
</dbReference>
<dbReference type="InterPro" id="IPR050647">
    <property type="entry name" value="Plant_LRR-RLKs"/>
</dbReference>
<dbReference type="AlphaFoldDB" id="A0AAN8W5Z5"/>
<keyword evidence="4 10" id="KW-0812">Transmembrane</keyword>
<dbReference type="FunFam" id="3.80.10.10:FF:000896">
    <property type="entry name" value="Leucine-rich repeat receptor-like protein kinase"/>
    <property type="match status" value="1"/>
</dbReference>
<dbReference type="InterPro" id="IPR000719">
    <property type="entry name" value="Prot_kinase_dom"/>
</dbReference>
<dbReference type="InterPro" id="IPR001245">
    <property type="entry name" value="Ser-Thr/Tyr_kinase_cat_dom"/>
</dbReference>
<dbReference type="GO" id="GO:0016020">
    <property type="term" value="C:membrane"/>
    <property type="evidence" value="ECO:0007669"/>
    <property type="project" value="UniProtKB-SubCell"/>
</dbReference>
<dbReference type="PANTHER" id="PTHR48056">
    <property type="entry name" value="LRR RECEPTOR-LIKE SERINE/THREONINE-PROTEIN KINASE-RELATED"/>
    <property type="match status" value="1"/>
</dbReference>
<evidence type="ECO:0000256" key="10">
    <source>
        <dbReference type="SAM" id="Phobius"/>
    </source>
</evidence>
<dbReference type="SUPFAM" id="SSF52047">
    <property type="entry name" value="RNI-like"/>
    <property type="match status" value="1"/>
</dbReference>
<dbReference type="Gene3D" id="1.10.510.10">
    <property type="entry name" value="Transferase(Phosphotransferase) domain 1"/>
    <property type="match status" value="1"/>
</dbReference>
<keyword evidence="7 10" id="KW-1133">Transmembrane helix</keyword>
<proteinExistence type="inferred from homology"/>
<comment type="subcellular location">
    <subcellularLocation>
        <location evidence="1">Membrane</location>
        <topology evidence="1">Single-pass type I membrane protein</topology>
    </subcellularLocation>
</comment>
<dbReference type="EMBL" id="JBAMMX010000004">
    <property type="protein sequence ID" value="KAK6942247.1"/>
    <property type="molecule type" value="Genomic_DNA"/>
</dbReference>
<dbReference type="FunFam" id="1.10.510.10:FF:001306">
    <property type="entry name" value="Leucine-rich repeat receptor-like protein kinase TDR"/>
    <property type="match status" value="1"/>
</dbReference>
<sequence>MEIFGWFYFNLVAVLMFLASVMATDVFSEALLSLKSDLLDDFNALSDWSVPYSEPNPSAKIAACSWSGITCEQNSTIITQIDLSRKKLAGEIQGKYFSLFVNLTVLNLSYNAFSGQLPIELFNLTSLQSLDISRNNFSGEFPSGVSGLYQLEVLDAFSNSFIGPLPVEASQIETLKVLNLAGSYFSGQIPSQYGFFKSLEFIHLAGNFLGGQIPKELGNLKTLTHMEIGYNSYQSFIPVEFGNMSELQYLDIAGANLSGSIPKELSNLTKLESLFLFKNQISGLIPWEFSRITTLTNLDLSDNLLSGPIPESFAEFKNLRLLSVMYNYMNGSVPEGIAELPQLETLLIWDNFFSGSLPMSLGKNSNLKWLDVSTNDFEGQIPPNVCAGGVLCKLILFSNKFTGSLSPAISNCSSLVRLRVEDNSFSGDIPLKFSDLPDITYVDLSRNRFTGGIPIDIFQAPKLQYFNVSNNVALGGTIAAKTWLLPALQNFSASNSNISGNLPQFQFCRHVSVIELHSNHLSGTIPKSISSCQALERLSFANNSLNGHIPEELASLGALSILDLSHNNFNGSIPAKFGTLSSLLLLNVSFNDILGSIPSEKRFRLMGSSAFVGNPNLCGAPLEPCTSSDDIQHVFKLGDKISSKLTLVLLVSAGVALFFILVVLGIVYFQKGSKRQWNMLSFVGLPQFTANDVLRSFSTAESIEEVPSASVCKALLPTGITVSVKKIKLEAKRIRVMSELITQMGNSRHKNLVRLLGFCHNKHVAYLLYDYLAYGNLAENIRIKRDWETKYKIVMGVAKGLCYLHHDCYPAIPHGNLKSSNILFDENMEPQLADFGFKLLVQLNEGLLPEMSSTTDPISETGKFHNIIKDELYVDIFNFGEVLLEILSSGRLTNAGRSIQNKPRNILFQEIYQENDVGNTSSLQKEIKTVLDVALLCTRGRPSDRPSMQDALKLLSVLKPERKEGNI</sequence>
<evidence type="ECO:0000256" key="7">
    <source>
        <dbReference type="ARBA" id="ARBA00022989"/>
    </source>
</evidence>
<keyword evidence="13" id="KW-0808">Transferase</keyword>
<dbReference type="Pfam" id="PF08263">
    <property type="entry name" value="LRRNT_2"/>
    <property type="match status" value="1"/>
</dbReference>
<dbReference type="InterPro" id="IPR001611">
    <property type="entry name" value="Leu-rich_rpt"/>
</dbReference>
<evidence type="ECO:0000256" key="5">
    <source>
        <dbReference type="ARBA" id="ARBA00022729"/>
    </source>
</evidence>
<keyword evidence="3" id="KW-0433">Leucine-rich repeat</keyword>
<keyword evidence="8 10" id="KW-0472">Membrane</keyword>
<comment type="caution">
    <text evidence="13">The sequence shown here is derived from an EMBL/GenBank/DDBJ whole genome shotgun (WGS) entry which is preliminary data.</text>
</comment>
<dbReference type="GO" id="GO:0009791">
    <property type="term" value="P:post-embryonic development"/>
    <property type="evidence" value="ECO:0007669"/>
    <property type="project" value="UniProtKB-ARBA"/>
</dbReference>
<dbReference type="PROSITE" id="PS50011">
    <property type="entry name" value="PROTEIN_KINASE_DOM"/>
    <property type="match status" value="1"/>
</dbReference>
<feature type="domain" description="Protein kinase" evidence="12">
    <location>
        <begin position="697"/>
        <end position="958"/>
    </location>
</feature>
<dbReference type="Proteomes" id="UP001370490">
    <property type="component" value="Unassembled WGS sequence"/>
</dbReference>
<dbReference type="FunFam" id="3.30.200.20:FF:001006">
    <property type="entry name" value="Leucine-rich repeat receptor-like protein kinase TDR"/>
    <property type="match status" value="1"/>
</dbReference>
<gene>
    <name evidence="13" type="ORF">RJ641_027624</name>
</gene>
<evidence type="ECO:0000256" key="1">
    <source>
        <dbReference type="ARBA" id="ARBA00004479"/>
    </source>
</evidence>
<dbReference type="SUPFAM" id="SSF56112">
    <property type="entry name" value="Protein kinase-like (PK-like)"/>
    <property type="match status" value="1"/>
</dbReference>
<evidence type="ECO:0000256" key="3">
    <source>
        <dbReference type="ARBA" id="ARBA00022614"/>
    </source>
</evidence>
<dbReference type="FunFam" id="3.80.10.10:FF:000233">
    <property type="entry name" value="Leucine-rich repeat receptor-like protein kinase TDR"/>
    <property type="match status" value="1"/>
</dbReference>
<feature type="chain" id="PRO_5043025679" evidence="11">
    <location>
        <begin position="24"/>
        <end position="967"/>
    </location>
</feature>
<dbReference type="FunFam" id="3.80.10.10:FF:000275">
    <property type="entry name" value="Leucine-rich repeat receptor-like protein kinase"/>
    <property type="match status" value="1"/>
</dbReference>
<evidence type="ECO:0000313" key="14">
    <source>
        <dbReference type="Proteomes" id="UP001370490"/>
    </source>
</evidence>
<dbReference type="PANTHER" id="PTHR48056:SF25">
    <property type="entry name" value="PROTEIN KINASE DOMAIN-CONTAINING PROTEIN"/>
    <property type="match status" value="1"/>
</dbReference>
<dbReference type="Pfam" id="PF07714">
    <property type="entry name" value="PK_Tyr_Ser-Thr"/>
    <property type="match status" value="1"/>
</dbReference>
<evidence type="ECO:0000313" key="13">
    <source>
        <dbReference type="EMBL" id="KAK6942247.1"/>
    </source>
</evidence>
<keyword evidence="6" id="KW-0677">Repeat</keyword>
<dbReference type="GO" id="GO:0005524">
    <property type="term" value="F:ATP binding"/>
    <property type="evidence" value="ECO:0007669"/>
    <property type="project" value="InterPro"/>
</dbReference>
<dbReference type="Gene3D" id="3.80.10.10">
    <property type="entry name" value="Ribonuclease Inhibitor"/>
    <property type="match status" value="4"/>
</dbReference>
<organism evidence="13 14">
    <name type="scientific">Dillenia turbinata</name>
    <dbReference type="NCBI Taxonomy" id="194707"/>
    <lineage>
        <taxon>Eukaryota</taxon>
        <taxon>Viridiplantae</taxon>
        <taxon>Streptophyta</taxon>
        <taxon>Embryophyta</taxon>
        <taxon>Tracheophyta</taxon>
        <taxon>Spermatophyta</taxon>
        <taxon>Magnoliopsida</taxon>
        <taxon>eudicotyledons</taxon>
        <taxon>Gunneridae</taxon>
        <taxon>Pentapetalae</taxon>
        <taxon>Dilleniales</taxon>
        <taxon>Dilleniaceae</taxon>
        <taxon>Dillenia</taxon>
    </lineage>
</organism>
<evidence type="ECO:0000256" key="2">
    <source>
        <dbReference type="ARBA" id="ARBA00009592"/>
    </source>
</evidence>
<keyword evidence="9" id="KW-0325">Glycoprotein</keyword>
<feature type="signal peptide" evidence="11">
    <location>
        <begin position="1"/>
        <end position="23"/>
    </location>
</feature>
<reference evidence="13 14" key="1">
    <citation type="submission" date="2023-12" db="EMBL/GenBank/DDBJ databases">
        <title>A high-quality genome assembly for Dillenia turbinata (Dilleniales).</title>
        <authorList>
            <person name="Chanderbali A."/>
        </authorList>
    </citation>
    <scope>NUCLEOTIDE SEQUENCE [LARGE SCALE GENOMIC DNA]</scope>
    <source>
        <strain evidence="13">LSX21</strain>
        <tissue evidence="13">Leaf</tissue>
    </source>
</reference>
<evidence type="ECO:0000256" key="4">
    <source>
        <dbReference type="ARBA" id="ARBA00022692"/>
    </source>
</evidence>
<dbReference type="GO" id="GO:0033612">
    <property type="term" value="F:receptor serine/threonine kinase binding"/>
    <property type="evidence" value="ECO:0007669"/>
    <property type="project" value="TreeGrafter"/>
</dbReference>
<dbReference type="SMART" id="SM00369">
    <property type="entry name" value="LRR_TYP"/>
    <property type="match status" value="4"/>
</dbReference>
<dbReference type="Pfam" id="PF13855">
    <property type="entry name" value="LRR_8"/>
    <property type="match status" value="1"/>
</dbReference>
<evidence type="ECO:0000256" key="6">
    <source>
        <dbReference type="ARBA" id="ARBA00022737"/>
    </source>
</evidence>
<dbReference type="InterPro" id="IPR013210">
    <property type="entry name" value="LRR_N_plant-typ"/>
</dbReference>
<dbReference type="InterPro" id="IPR003591">
    <property type="entry name" value="Leu-rich_rpt_typical-subtyp"/>
</dbReference>
<dbReference type="GO" id="GO:0004672">
    <property type="term" value="F:protein kinase activity"/>
    <property type="evidence" value="ECO:0007669"/>
    <property type="project" value="InterPro"/>
</dbReference>
<dbReference type="InterPro" id="IPR011009">
    <property type="entry name" value="Kinase-like_dom_sf"/>
</dbReference>
<dbReference type="SUPFAM" id="SSF52058">
    <property type="entry name" value="L domain-like"/>
    <property type="match status" value="1"/>
</dbReference>
<name>A0AAN8W5Z5_9MAGN</name>
<keyword evidence="14" id="KW-1185">Reference proteome</keyword>
<evidence type="ECO:0000259" key="12">
    <source>
        <dbReference type="PROSITE" id="PS50011"/>
    </source>
</evidence>
<protein>
    <submittedName>
        <fullName evidence="13">Serine-threonine/tyrosine-protein kinase, catalytic domain</fullName>
    </submittedName>
</protein>
<keyword evidence="5 11" id="KW-0732">Signal</keyword>
<keyword evidence="13" id="KW-0418">Kinase</keyword>
<evidence type="ECO:0000256" key="9">
    <source>
        <dbReference type="ARBA" id="ARBA00023180"/>
    </source>
</evidence>
<evidence type="ECO:0000256" key="8">
    <source>
        <dbReference type="ARBA" id="ARBA00023136"/>
    </source>
</evidence>
<comment type="similarity">
    <text evidence="2">Belongs to the RLP family.</text>
</comment>
<accession>A0AAN8W5Z5</accession>